<protein>
    <submittedName>
        <fullName evidence="2">Uncharacterized protein</fullName>
    </submittedName>
</protein>
<feature type="compositionally biased region" description="Acidic residues" evidence="1">
    <location>
        <begin position="326"/>
        <end position="335"/>
    </location>
</feature>
<reference evidence="2 3" key="1">
    <citation type="journal article" date="2015" name="Genome Biol. Evol.">
        <title>Phylogenomic analyses indicate that early fungi evolved digesting cell walls of algal ancestors of land plants.</title>
        <authorList>
            <person name="Chang Y."/>
            <person name="Wang S."/>
            <person name="Sekimoto S."/>
            <person name="Aerts A.L."/>
            <person name="Choi C."/>
            <person name="Clum A."/>
            <person name="LaButti K.M."/>
            <person name="Lindquist E.A."/>
            <person name="Yee Ngan C."/>
            <person name="Ohm R.A."/>
            <person name="Salamov A.A."/>
            <person name="Grigoriev I.V."/>
            <person name="Spatafora J.W."/>
            <person name="Berbee M.L."/>
        </authorList>
    </citation>
    <scope>NUCLEOTIDE SEQUENCE [LARGE SCALE GENOMIC DNA]</scope>
    <source>
        <strain evidence="2 3">JEL478</strain>
    </source>
</reference>
<accession>A0A139B0N4</accession>
<feature type="compositionally biased region" description="Low complexity" evidence="1">
    <location>
        <begin position="13"/>
        <end position="23"/>
    </location>
</feature>
<evidence type="ECO:0000256" key="1">
    <source>
        <dbReference type="SAM" id="MobiDB-lite"/>
    </source>
</evidence>
<dbReference type="Proteomes" id="UP000070544">
    <property type="component" value="Unassembled WGS sequence"/>
</dbReference>
<feature type="compositionally biased region" description="Basic and acidic residues" evidence="1">
    <location>
        <begin position="411"/>
        <end position="426"/>
    </location>
</feature>
<dbReference type="AlphaFoldDB" id="A0A139B0N4"/>
<dbReference type="EMBL" id="KQ965731">
    <property type="protein sequence ID" value="KXS22527.1"/>
    <property type="molecule type" value="Genomic_DNA"/>
</dbReference>
<evidence type="ECO:0000313" key="2">
    <source>
        <dbReference type="EMBL" id="KXS22527.1"/>
    </source>
</evidence>
<feature type="region of interest" description="Disordered" evidence="1">
    <location>
        <begin position="267"/>
        <end position="441"/>
    </location>
</feature>
<evidence type="ECO:0000313" key="3">
    <source>
        <dbReference type="Proteomes" id="UP000070544"/>
    </source>
</evidence>
<organism evidence="2 3">
    <name type="scientific">Gonapodya prolifera (strain JEL478)</name>
    <name type="common">Monoblepharis prolifera</name>
    <dbReference type="NCBI Taxonomy" id="1344416"/>
    <lineage>
        <taxon>Eukaryota</taxon>
        <taxon>Fungi</taxon>
        <taxon>Fungi incertae sedis</taxon>
        <taxon>Chytridiomycota</taxon>
        <taxon>Chytridiomycota incertae sedis</taxon>
        <taxon>Monoblepharidomycetes</taxon>
        <taxon>Monoblepharidales</taxon>
        <taxon>Gonapodyaceae</taxon>
        <taxon>Gonapodya</taxon>
    </lineage>
</organism>
<keyword evidence="3" id="KW-1185">Reference proteome</keyword>
<feature type="compositionally biased region" description="Basic and acidic residues" evidence="1">
    <location>
        <begin position="362"/>
        <end position="393"/>
    </location>
</feature>
<dbReference type="OrthoDB" id="2182514at2759"/>
<sequence>MDAPTIPRNFGGSLPSLSELSSPIREPKPNILHSRENIATSRDDVSESKKFGNRNVQFEGAESPVKPHGGVQETPIAAAYQFIVNGWGALDIQGRAKLGAAALVVLFMLLSIMGSGKAPNTTDNATAMQMAALKRETKELRDQMQSIYQLSADLKGVTKLANSYESLEKGVDSFAYASTERQKSLEQRLASYEKLLSDRHSMTQKRYEEIQERHDDLKKSIGSNYDNLLQELLSLERTVAKKLHEQSNTVRNFMDDVSSLSEEVRTIGKRSAQASRWTEVDDPASPRAQPDYYPRTEKSPRYVNNEAPEYFERPRPRSNYARQQNDEDGEYEDISEQPQRQAQAPKVTQTPQSSTQAHPSRQRADRAEPEATERSETVRQTKDIGTSDRKNADNADQNADQSSVQSWSWSDKLRELAIKLKPKPDPWRAPSTKAAEAVKPVNGGINAQMDQANESPEPIGMWDKLKGAGKKFAKQWDRPFRDDAASQVMDRLKHTKASKVEASPKATAPKVQARSEPKVFVTVLAPESDPDPTEEILHTELPPDHPEAAKFSLIKQLNAIRERSNGWDNLTLGLVIGLLTITLWFPYNLATW</sequence>
<feature type="compositionally biased region" description="Polar residues" evidence="1">
    <location>
        <begin position="336"/>
        <end position="359"/>
    </location>
</feature>
<proteinExistence type="predicted"/>
<name>A0A139B0N4_GONPJ</name>
<feature type="region of interest" description="Disordered" evidence="1">
    <location>
        <begin position="1"/>
        <end position="33"/>
    </location>
</feature>
<gene>
    <name evidence="2" type="ORF">M427DRAFT_486536</name>
</gene>
<feature type="compositionally biased region" description="Low complexity" evidence="1">
    <location>
        <begin position="400"/>
        <end position="410"/>
    </location>
</feature>